<dbReference type="CDD" id="cd05325">
    <property type="entry name" value="carb_red_sniffer_like_SDR_c"/>
    <property type="match status" value="1"/>
</dbReference>
<dbReference type="InterPro" id="IPR020904">
    <property type="entry name" value="Sc_DH/Rdtase_CS"/>
</dbReference>
<dbReference type="Pfam" id="PF00106">
    <property type="entry name" value="adh_short"/>
    <property type="match status" value="1"/>
</dbReference>
<name>A0AA39XZV7_9PEZI</name>
<dbReference type="PRINTS" id="PR00081">
    <property type="entry name" value="GDHRDH"/>
</dbReference>
<evidence type="ECO:0000256" key="1">
    <source>
        <dbReference type="ARBA" id="ARBA00006484"/>
    </source>
</evidence>
<dbReference type="PROSITE" id="PS00061">
    <property type="entry name" value="ADH_SHORT"/>
    <property type="match status" value="1"/>
</dbReference>
<dbReference type="InterPro" id="IPR002347">
    <property type="entry name" value="SDR_fam"/>
</dbReference>
<dbReference type="Gene3D" id="3.40.50.720">
    <property type="entry name" value="NAD(P)-binding Rossmann-like Domain"/>
    <property type="match status" value="1"/>
</dbReference>
<keyword evidence="3" id="KW-0560">Oxidoreductase</keyword>
<accession>A0AA39XZV7</accession>
<evidence type="ECO:0000256" key="2">
    <source>
        <dbReference type="ARBA" id="ARBA00022857"/>
    </source>
</evidence>
<evidence type="ECO:0000256" key="3">
    <source>
        <dbReference type="ARBA" id="ARBA00023002"/>
    </source>
</evidence>
<dbReference type="GO" id="GO:0005737">
    <property type="term" value="C:cytoplasm"/>
    <property type="evidence" value="ECO:0007669"/>
    <property type="project" value="TreeGrafter"/>
</dbReference>
<protein>
    <recommendedName>
        <fullName evidence="4">Ketoreductase domain-containing protein</fullName>
    </recommendedName>
</protein>
<organism evidence="5 6">
    <name type="scientific">Cercophora newfieldiana</name>
    <dbReference type="NCBI Taxonomy" id="92897"/>
    <lineage>
        <taxon>Eukaryota</taxon>
        <taxon>Fungi</taxon>
        <taxon>Dikarya</taxon>
        <taxon>Ascomycota</taxon>
        <taxon>Pezizomycotina</taxon>
        <taxon>Sordariomycetes</taxon>
        <taxon>Sordariomycetidae</taxon>
        <taxon>Sordariales</taxon>
        <taxon>Lasiosphaeriaceae</taxon>
        <taxon>Cercophora</taxon>
    </lineage>
</organism>
<reference evidence="5" key="1">
    <citation type="submission" date="2023-06" db="EMBL/GenBank/DDBJ databases">
        <title>Genome-scale phylogeny and comparative genomics of the fungal order Sordariales.</title>
        <authorList>
            <consortium name="Lawrence Berkeley National Laboratory"/>
            <person name="Hensen N."/>
            <person name="Bonometti L."/>
            <person name="Westerberg I."/>
            <person name="Brannstrom I.O."/>
            <person name="Guillou S."/>
            <person name="Cros-Aarteil S."/>
            <person name="Calhoun S."/>
            <person name="Haridas S."/>
            <person name="Kuo A."/>
            <person name="Mondo S."/>
            <person name="Pangilinan J."/>
            <person name="Riley R."/>
            <person name="Labutti K."/>
            <person name="Andreopoulos B."/>
            <person name="Lipzen A."/>
            <person name="Chen C."/>
            <person name="Yanf M."/>
            <person name="Daum C."/>
            <person name="Ng V."/>
            <person name="Clum A."/>
            <person name="Steindorff A."/>
            <person name="Ohm R."/>
            <person name="Martin F."/>
            <person name="Silar P."/>
            <person name="Natvig D."/>
            <person name="Lalanne C."/>
            <person name="Gautier V."/>
            <person name="Ament-Velasquez S.L."/>
            <person name="Kruys A."/>
            <person name="Hutchinson M.I."/>
            <person name="Powell A.J."/>
            <person name="Barry K."/>
            <person name="Miller A.N."/>
            <person name="Grigoriev I.V."/>
            <person name="Debuchy R."/>
            <person name="Gladieux P."/>
            <person name="Thoren M.H."/>
            <person name="Johannesson H."/>
        </authorList>
    </citation>
    <scope>NUCLEOTIDE SEQUENCE</scope>
    <source>
        <strain evidence="5">SMH2532-1</strain>
    </source>
</reference>
<dbReference type="SUPFAM" id="SSF51735">
    <property type="entry name" value="NAD(P)-binding Rossmann-fold domains"/>
    <property type="match status" value="1"/>
</dbReference>
<keyword evidence="6" id="KW-1185">Reference proteome</keyword>
<keyword evidence="2" id="KW-0521">NADP</keyword>
<comment type="similarity">
    <text evidence="1">Belongs to the short-chain dehydrogenases/reductases (SDR) family.</text>
</comment>
<dbReference type="Proteomes" id="UP001174936">
    <property type="component" value="Unassembled WGS sequence"/>
</dbReference>
<dbReference type="PANTHER" id="PTHR43544">
    <property type="entry name" value="SHORT-CHAIN DEHYDROGENASE/REDUCTASE"/>
    <property type="match status" value="1"/>
</dbReference>
<sequence length="245" mass="26123">MADRTVYLITGGNRGIGLHLGILLGQRENITVITTSRKPSQSMIAVHPTSQHIEILLDEADAAISSATLAERLASEHGIVRLDVVIANAATSSGFKPILDTEPDDLLHDFTVNTVGPAKLFRATWPLLEGSPDKKFVLISSSVGSITGLGQESFPITAYGVSKAGANWFARKLSLELKEKGLLVGVVHPGWVKTAMGQGLADAVGFPEPPTNVEDSARGVLDQIDQLSLETSGKFLNFDGTEIPW</sequence>
<dbReference type="PANTHER" id="PTHR43544:SF7">
    <property type="entry name" value="NADB-LER2"/>
    <property type="match status" value="1"/>
</dbReference>
<gene>
    <name evidence="5" type="ORF">B0T16DRAFT_180869</name>
</gene>
<proteinExistence type="inferred from homology"/>
<dbReference type="EMBL" id="JAULSV010000005">
    <property type="protein sequence ID" value="KAK0643378.1"/>
    <property type="molecule type" value="Genomic_DNA"/>
</dbReference>
<dbReference type="InterPro" id="IPR057326">
    <property type="entry name" value="KR_dom"/>
</dbReference>
<dbReference type="AlphaFoldDB" id="A0AA39XZV7"/>
<dbReference type="InterPro" id="IPR036291">
    <property type="entry name" value="NAD(P)-bd_dom_sf"/>
</dbReference>
<feature type="domain" description="Ketoreductase" evidence="4">
    <location>
        <begin position="5"/>
        <end position="223"/>
    </location>
</feature>
<comment type="caution">
    <text evidence="5">The sequence shown here is derived from an EMBL/GenBank/DDBJ whole genome shotgun (WGS) entry which is preliminary data.</text>
</comment>
<dbReference type="SMART" id="SM00822">
    <property type="entry name" value="PKS_KR"/>
    <property type="match status" value="1"/>
</dbReference>
<evidence type="ECO:0000259" key="4">
    <source>
        <dbReference type="SMART" id="SM00822"/>
    </source>
</evidence>
<dbReference type="InterPro" id="IPR051468">
    <property type="entry name" value="Fungal_SecMetab_SDRs"/>
</dbReference>
<evidence type="ECO:0000313" key="6">
    <source>
        <dbReference type="Proteomes" id="UP001174936"/>
    </source>
</evidence>
<evidence type="ECO:0000313" key="5">
    <source>
        <dbReference type="EMBL" id="KAK0643378.1"/>
    </source>
</evidence>
<dbReference type="GO" id="GO:0016491">
    <property type="term" value="F:oxidoreductase activity"/>
    <property type="evidence" value="ECO:0007669"/>
    <property type="project" value="UniProtKB-KW"/>
</dbReference>